<sequence>MGVVCENEEGRGMAVKSQDENDDVDVYKSYRSSVGAVLEMIEMLLVECKMSSPLLPSRSPVTLQAVGPFAGPAGWC</sequence>
<organism evidence="1 2">
    <name type="scientific">Phaseolus angularis</name>
    <name type="common">Azuki bean</name>
    <name type="synonym">Vigna angularis</name>
    <dbReference type="NCBI Taxonomy" id="3914"/>
    <lineage>
        <taxon>Eukaryota</taxon>
        <taxon>Viridiplantae</taxon>
        <taxon>Streptophyta</taxon>
        <taxon>Embryophyta</taxon>
        <taxon>Tracheophyta</taxon>
        <taxon>Spermatophyta</taxon>
        <taxon>Magnoliopsida</taxon>
        <taxon>eudicotyledons</taxon>
        <taxon>Gunneridae</taxon>
        <taxon>Pentapetalae</taxon>
        <taxon>rosids</taxon>
        <taxon>fabids</taxon>
        <taxon>Fabales</taxon>
        <taxon>Fabaceae</taxon>
        <taxon>Papilionoideae</taxon>
        <taxon>50 kb inversion clade</taxon>
        <taxon>NPAAA clade</taxon>
        <taxon>indigoferoid/millettioid clade</taxon>
        <taxon>Phaseoleae</taxon>
        <taxon>Vigna</taxon>
    </lineage>
</organism>
<evidence type="ECO:0000313" key="1">
    <source>
        <dbReference type="EMBL" id="KOM51433.1"/>
    </source>
</evidence>
<proteinExistence type="predicted"/>
<evidence type="ECO:0000313" key="2">
    <source>
        <dbReference type="Proteomes" id="UP000053144"/>
    </source>
</evidence>
<dbReference type="Gramene" id="KOM51433">
    <property type="protein sequence ID" value="KOM51433"/>
    <property type="gene ID" value="LR48_Vigan09g009200"/>
</dbReference>
<dbReference type="AlphaFoldDB" id="A0A0L9V8U8"/>
<gene>
    <name evidence="1" type="ORF">LR48_Vigan09g009200</name>
</gene>
<accession>A0A0L9V8U8</accession>
<dbReference type="Proteomes" id="UP000053144">
    <property type="component" value="Chromosome 9"/>
</dbReference>
<name>A0A0L9V8U8_PHAAN</name>
<dbReference type="EMBL" id="CM003379">
    <property type="protein sequence ID" value="KOM51433.1"/>
    <property type="molecule type" value="Genomic_DNA"/>
</dbReference>
<protein>
    <submittedName>
        <fullName evidence="1">Uncharacterized protein</fullName>
    </submittedName>
</protein>
<reference evidence="2" key="1">
    <citation type="journal article" date="2015" name="Proc. Natl. Acad. Sci. U.S.A.">
        <title>Genome sequencing of adzuki bean (Vigna angularis) provides insight into high starch and low fat accumulation and domestication.</title>
        <authorList>
            <person name="Yang K."/>
            <person name="Tian Z."/>
            <person name="Chen C."/>
            <person name="Luo L."/>
            <person name="Zhao B."/>
            <person name="Wang Z."/>
            <person name="Yu L."/>
            <person name="Li Y."/>
            <person name="Sun Y."/>
            <person name="Li W."/>
            <person name="Chen Y."/>
            <person name="Li Y."/>
            <person name="Zhang Y."/>
            <person name="Ai D."/>
            <person name="Zhao J."/>
            <person name="Shang C."/>
            <person name="Ma Y."/>
            <person name="Wu B."/>
            <person name="Wang M."/>
            <person name="Gao L."/>
            <person name="Sun D."/>
            <person name="Zhang P."/>
            <person name="Guo F."/>
            <person name="Wang W."/>
            <person name="Li Y."/>
            <person name="Wang J."/>
            <person name="Varshney R.K."/>
            <person name="Wang J."/>
            <person name="Ling H.Q."/>
            <person name="Wan P."/>
        </authorList>
    </citation>
    <scope>NUCLEOTIDE SEQUENCE</scope>
    <source>
        <strain evidence="2">cv. Jingnong 6</strain>
    </source>
</reference>